<evidence type="ECO:0000256" key="7">
    <source>
        <dbReference type="RuleBase" id="RU004466"/>
    </source>
</evidence>
<dbReference type="PROSITE" id="PS00723">
    <property type="entry name" value="POLYPRENYL_SYNTHASE_1"/>
    <property type="match status" value="1"/>
</dbReference>
<evidence type="ECO:0000313" key="8">
    <source>
        <dbReference type="EMBL" id="QWQ21447.2"/>
    </source>
</evidence>
<dbReference type="AlphaFoldDB" id="A0AAJ4TJ17"/>
<dbReference type="InterPro" id="IPR053378">
    <property type="entry name" value="Prenyl_diphosphate_synthase"/>
</dbReference>
<dbReference type="InterPro" id="IPR000092">
    <property type="entry name" value="Polyprenyl_synt"/>
</dbReference>
<keyword evidence="3 7" id="KW-0808">Transferase</keyword>
<accession>A0AAJ4TJ17</accession>
<evidence type="ECO:0000256" key="4">
    <source>
        <dbReference type="ARBA" id="ARBA00022723"/>
    </source>
</evidence>
<dbReference type="PANTHER" id="PTHR43281">
    <property type="entry name" value="FARNESYL DIPHOSPHATE SYNTHASE"/>
    <property type="match status" value="1"/>
</dbReference>
<dbReference type="Pfam" id="PF00348">
    <property type="entry name" value="polyprenyl_synt"/>
    <property type="match status" value="1"/>
</dbReference>
<evidence type="ECO:0000256" key="6">
    <source>
        <dbReference type="ARBA" id="ARBA00023229"/>
    </source>
</evidence>
<organism evidence="8 9">
    <name type="scientific">Providencia rettgeri</name>
    <dbReference type="NCBI Taxonomy" id="587"/>
    <lineage>
        <taxon>Bacteria</taxon>
        <taxon>Pseudomonadati</taxon>
        <taxon>Pseudomonadota</taxon>
        <taxon>Gammaproteobacteria</taxon>
        <taxon>Enterobacterales</taxon>
        <taxon>Morganellaceae</taxon>
        <taxon>Providencia</taxon>
    </lineage>
</organism>
<dbReference type="EC" id="2.5.1.10" evidence="8"/>
<evidence type="ECO:0000256" key="2">
    <source>
        <dbReference type="ARBA" id="ARBA00006706"/>
    </source>
</evidence>
<dbReference type="SUPFAM" id="SSF48576">
    <property type="entry name" value="Terpenoid synthases"/>
    <property type="match status" value="1"/>
</dbReference>
<comment type="similarity">
    <text evidence="2 7">Belongs to the FPP/GGPP synthase family.</text>
</comment>
<dbReference type="Gene3D" id="1.10.600.10">
    <property type="entry name" value="Farnesyl Diphosphate Synthase"/>
    <property type="match status" value="1"/>
</dbReference>
<proteinExistence type="inferred from homology"/>
<dbReference type="GO" id="GO:0046872">
    <property type="term" value="F:metal ion binding"/>
    <property type="evidence" value="ECO:0007669"/>
    <property type="project" value="UniProtKB-KW"/>
</dbReference>
<dbReference type="GO" id="GO:0008654">
    <property type="term" value="P:phospholipid biosynthetic process"/>
    <property type="evidence" value="ECO:0007669"/>
    <property type="project" value="UniProtKB-ARBA"/>
</dbReference>
<dbReference type="GO" id="GO:0016114">
    <property type="term" value="P:terpenoid biosynthetic process"/>
    <property type="evidence" value="ECO:0007669"/>
    <property type="project" value="UniProtKB-ARBA"/>
</dbReference>
<dbReference type="GO" id="GO:0004337">
    <property type="term" value="F:(2E,6E)-farnesyl diphosphate synthase activity"/>
    <property type="evidence" value="ECO:0007669"/>
    <property type="project" value="UniProtKB-EC"/>
</dbReference>
<evidence type="ECO:0000256" key="3">
    <source>
        <dbReference type="ARBA" id="ARBA00022679"/>
    </source>
</evidence>
<dbReference type="NCBIfam" id="NF045485">
    <property type="entry name" value="FPPsyn"/>
    <property type="match status" value="1"/>
</dbReference>
<keyword evidence="4" id="KW-0479">Metal-binding</keyword>
<dbReference type="CDD" id="cd00685">
    <property type="entry name" value="Trans_IPPS_HT"/>
    <property type="match status" value="1"/>
</dbReference>
<dbReference type="NCBIfam" id="NF007877">
    <property type="entry name" value="PRK10581.1"/>
    <property type="match status" value="1"/>
</dbReference>
<dbReference type="EMBL" id="CP076405">
    <property type="protein sequence ID" value="QWQ21447.2"/>
    <property type="molecule type" value="Genomic_DNA"/>
</dbReference>
<protein>
    <submittedName>
        <fullName evidence="8">(2E,6E)-farnesyl diphosphate synthase</fullName>
        <ecNumber evidence="8">2.5.1.10</ecNumber>
    </submittedName>
</protein>
<dbReference type="SFLD" id="SFLDS00005">
    <property type="entry name" value="Isoprenoid_Synthase_Type_I"/>
    <property type="match status" value="1"/>
</dbReference>
<reference evidence="8" key="1">
    <citation type="submission" date="2021-06" db="EMBL/GenBank/DDBJ databases">
        <title>Emergence of genetically related NDM-1-producing Providencia rettgeri strains in Argentina.</title>
        <authorList>
            <person name="Pasteran F."/>
            <person name="Meo A."/>
            <person name="Gomez S."/>
            <person name="Derdoy L."/>
            <person name="Albronoz E."/>
            <person name="Faccone D."/>
            <person name="Guerriero L."/>
            <person name="Archuby D."/>
            <person name="Tarzia A."/>
            <person name="Lopez M."/>
            <person name="Corso A."/>
        </authorList>
    </citation>
    <scope>NUCLEOTIDE SEQUENCE</scope>
    <source>
        <strain evidence="8">PreM15628</strain>
    </source>
</reference>
<keyword evidence="5" id="KW-0460">Magnesium</keyword>
<dbReference type="PROSITE" id="PS00444">
    <property type="entry name" value="POLYPRENYL_SYNTHASE_2"/>
    <property type="match status" value="1"/>
</dbReference>
<dbReference type="GO" id="GO:0005737">
    <property type="term" value="C:cytoplasm"/>
    <property type="evidence" value="ECO:0007669"/>
    <property type="project" value="UniProtKB-ARBA"/>
</dbReference>
<dbReference type="PANTHER" id="PTHR43281:SF1">
    <property type="entry name" value="FARNESYL DIPHOSPHATE SYNTHASE"/>
    <property type="match status" value="1"/>
</dbReference>
<keyword evidence="6" id="KW-0414">Isoprene biosynthesis</keyword>
<evidence type="ECO:0000256" key="1">
    <source>
        <dbReference type="ARBA" id="ARBA00001946"/>
    </source>
</evidence>
<dbReference type="SFLD" id="SFLDG01017">
    <property type="entry name" value="Polyprenyl_Transferase_Like"/>
    <property type="match status" value="1"/>
</dbReference>
<name>A0AAJ4TJ17_PRORE</name>
<sequence length="325" mass="35501">MSEQHLDSFTQQQKQAYDRVNQYLLDALNALPFADLPLAQAMRHGTLLGGKRLRPFLTYVVGSMFGVSQENLDAPAAAVECIHAYSLIHDDLPAMDDDDLRRGQPTCHIKYGEGNAVLAGDALQTLAFQLLSSAPMPDVTDKDRIAMIAELSYASGLAGMCGGQALDLDAEGKQVGLESLERIHQHKTGALIRAAIRLGAFAAGEKGQQLLPVLDKYAQSIGLAFQVQDDILDVIGDSEVTGKRQGTDAEHEKSTYPSLLGLEAAQKKARELYHDAIDALETLQSHGYNIEMLSALANFIIERKSWQYALPFGYKKIDNYGNLLP</sequence>
<evidence type="ECO:0000256" key="5">
    <source>
        <dbReference type="ARBA" id="ARBA00022842"/>
    </source>
</evidence>
<evidence type="ECO:0000313" key="9">
    <source>
        <dbReference type="Proteomes" id="UP000682358"/>
    </source>
</evidence>
<dbReference type="InterPro" id="IPR008949">
    <property type="entry name" value="Isoprenoid_synthase_dom_sf"/>
</dbReference>
<comment type="cofactor">
    <cofactor evidence="1">
        <name>Mg(2+)</name>
        <dbReference type="ChEBI" id="CHEBI:18420"/>
    </cofactor>
</comment>
<dbReference type="FunFam" id="1.10.600.10:FF:000001">
    <property type="entry name" value="Geranylgeranyl diphosphate synthase"/>
    <property type="match status" value="1"/>
</dbReference>
<dbReference type="Proteomes" id="UP000682358">
    <property type="component" value="Chromosome"/>
</dbReference>
<gene>
    <name evidence="8" type="primary">ispA</name>
    <name evidence="8" type="ORF">KOF27_03565</name>
</gene>
<dbReference type="InterPro" id="IPR033749">
    <property type="entry name" value="Polyprenyl_synt_CS"/>
</dbReference>